<dbReference type="InterPro" id="IPR012337">
    <property type="entry name" value="RNaseH-like_sf"/>
</dbReference>
<gene>
    <name evidence="3" type="ORF">B0537_04675</name>
</gene>
<dbReference type="Pfam" id="PF00665">
    <property type="entry name" value="rve"/>
    <property type="match status" value="1"/>
</dbReference>
<dbReference type="SUPFAM" id="SSF46689">
    <property type="entry name" value="Homeodomain-like"/>
    <property type="match status" value="1"/>
</dbReference>
<feature type="compositionally biased region" description="Basic and acidic residues" evidence="1">
    <location>
        <begin position="419"/>
        <end position="433"/>
    </location>
</feature>
<feature type="domain" description="Integrase catalytic" evidence="2">
    <location>
        <begin position="140"/>
        <end position="322"/>
    </location>
</feature>
<dbReference type="GO" id="GO:0015074">
    <property type="term" value="P:DNA integration"/>
    <property type="evidence" value="ECO:0007669"/>
    <property type="project" value="InterPro"/>
</dbReference>
<dbReference type="Proteomes" id="UP000189464">
    <property type="component" value="Chromosome"/>
</dbReference>
<dbReference type="GO" id="GO:0003676">
    <property type="term" value="F:nucleic acid binding"/>
    <property type="evidence" value="ECO:0007669"/>
    <property type="project" value="InterPro"/>
</dbReference>
<dbReference type="InterPro" id="IPR009057">
    <property type="entry name" value="Homeodomain-like_sf"/>
</dbReference>
<feature type="compositionally biased region" description="Basic and acidic residues" evidence="1">
    <location>
        <begin position="446"/>
        <end position="456"/>
    </location>
</feature>
<dbReference type="Gene3D" id="3.30.420.10">
    <property type="entry name" value="Ribonuclease H-like superfamily/Ribonuclease H"/>
    <property type="match status" value="1"/>
</dbReference>
<dbReference type="KEGG" id="dfg:B0537_04675"/>
<dbReference type="EMBL" id="CP019698">
    <property type="protein sequence ID" value="AQS60504.1"/>
    <property type="molecule type" value="Genomic_DNA"/>
</dbReference>
<organism evidence="3 4">
    <name type="scientific">Desulforamulus ferrireducens</name>
    <dbReference type="NCBI Taxonomy" id="1833852"/>
    <lineage>
        <taxon>Bacteria</taxon>
        <taxon>Bacillati</taxon>
        <taxon>Bacillota</taxon>
        <taxon>Clostridia</taxon>
        <taxon>Eubacteriales</taxon>
        <taxon>Peptococcaceae</taxon>
        <taxon>Desulforamulus</taxon>
    </lineage>
</organism>
<reference evidence="3 4" key="1">
    <citation type="journal article" date="2016" name="Int. J. Syst. Evol. Microbiol.">
        <title>Desulfotomaculum ferrireducens sp. nov., a moderately thermophilic sulfate-reducing and dissimilatory Fe(III)-reducing bacterium isolated from compost.</title>
        <authorList>
            <person name="Yang G."/>
            <person name="Guo J."/>
            <person name="Zhuang L."/>
            <person name="Yuan Y."/>
            <person name="Zhou S."/>
        </authorList>
    </citation>
    <scope>NUCLEOTIDE SEQUENCE [LARGE SCALE GENOMIC DNA]</scope>
    <source>
        <strain evidence="3 4">GSS09</strain>
    </source>
</reference>
<feature type="region of interest" description="Disordered" evidence="1">
    <location>
        <begin position="410"/>
        <end position="456"/>
    </location>
</feature>
<dbReference type="InterPro" id="IPR001584">
    <property type="entry name" value="Integrase_cat-core"/>
</dbReference>
<dbReference type="AlphaFoldDB" id="A0A1S6J0E8"/>
<dbReference type="STRING" id="1833852.B0537_04675"/>
<dbReference type="PANTHER" id="PTHR35004:SF6">
    <property type="entry name" value="TRANSPOSASE"/>
    <property type="match status" value="1"/>
</dbReference>
<dbReference type="RefSeq" id="WP_077715513.1">
    <property type="nucleotide sequence ID" value="NZ_CP019698.1"/>
</dbReference>
<evidence type="ECO:0000313" key="3">
    <source>
        <dbReference type="EMBL" id="AQS60504.1"/>
    </source>
</evidence>
<evidence type="ECO:0000256" key="1">
    <source>
        <dbReference type="SAM" id="MobiDB-lite"/>
    </source>
</evidence>
<proteinExistence type="predicted"/>
<dbReference type="PANTHER" id="PTHR35004">
    <property type="entry name" value="TRANSPOSASE RV3428C-RELATED"/>
    <property type="match status" value="1"/>
</dbReference>
<name>A0A1S6J0E8_9FIRM</name>
<evidence type="ECO:0000313" key="4">
    <source>
        <dbReference type="Proteomes" id="UP000189464"/>
    </source>
</evidence>
<dbReference type="InterPro" id="IPR036397">
    <property type="entry name" value="RNaseH_sf"/>
</dbReference>
<dbReference type="SUPFAM" id="SSF53098">
    <property type="entry name" value="Ribonuclease H-like"/>
    <property type="match status" value="1"/>
</dbReference>
<evidence type="ECO:0000259" key="2">
    <source>
        <dbReference type="PROSITE" id="PS50994"/>
    </source>
</evidence>
<sequence length="456" mass="52611">MLSSSDRENIALKRFSLISPILNGQVNNHKEYFEALCSNPIEMPYYGIKNYSPKTLANWLFEYRRGGIEALKPGYRSDKGKSRKVSLEIADAIWQKRAEKPRLTTVLLYEELVKEGVINPDKLSLATFYRFVSANPDLAAGKNPDEQERELKRFSHQWINELWQADILYGPYIRVGKSKKQAYLLAFLDDASRLVTHAQFFDTQNYNAMRATLREAMLKRGIPKMIYTDNGKVYRTEQLAMLCAGLGCSLIHTAPFTPTSKGKIERFFLTVRQRFLCNIDPTQIKSFDELNLLFWRWLEEDYHRKTHSALGVSPLDFFMSQAHQITLFSDPELLKEHFLLRINRKVNHDATLSVDSILYETDQGLANSRVEVRYEPEWLTIPQRTLPLYQEGKLVGEARRVNFYDNAKVKRRGRPTGSSRKDKLEELPKDIPSHKVPSSSISFAEIAKKSKEAGES</sequence>
<keyword evidence="4" id="KW-1185">Reference proteome</keyword>
<protein>
    <submittedName>
        <fullName evidence="3">IS481 family transposase</fullName>
    </submittedName>
</protein>
<accession>A0A1S6J0E8</accession>
<dbReference type="PROSITE" id="PS50994">
    <property type="entry name" value="INTEGRASE"/>
    <property type="match status" value="1"/>
</dbReference>